<dbReference type="GeneID" id="19279956"/>
<dbReference type="RefSeq" id="XP_007841715.1">
    <property type="nucleotide sequence ID" value="XM_007843524.1"/>
</dbReference>
<proteinExistence type="predicted"/>
<dbReference type="OrthoDB" id="408631at2759"/>
<feature type="domain" description="Carboxylesterase type B" evidence="1">
    <location>
        <begin position="7"/>
        <end position="64"/>
    </location>
</feature>
<dbReference type="AlphaFoldDB" id="W3WHH2"/>
<dbReference type="InterPro" id="IPR029058">
    <property type="entry name" value="AB_hydrolase_fold"/>
</dbReference>
<dbReference type="PANTHER" id="PTHR11559">
    <property type="entry name" value="CARBOXYLESTERASE"/>
    <property type="match status" value="1"/>
</dbReference>
<dbReference type="InterPro" id="IPR002018">
    <property type="entry name" value="CarbesteraseB"/>
</dbReference>
<gene>
    <name evidence="2" type="ORF">PFICI_14943</name>
</gene>
<evidence type="ECO:0000313" key="2">
    <source>
        <dbReference type="EMBL" id="ETS73338.1"/>
    </source>
</evidence>
<dbReference type="HOGENOM" id="CLU_1855974_0_0_1"/>
<accession>W3WHH2</accession>
<dbReference type="SUPFAM" id="SSF53474">
    <property type="entry name" value="alpha/beta-Hydrolases"/>
    <property type="match status" value="1"/>
</dbReference>
<dbReference type="Pfam" id="PF00135">
    <property type="entry name" value="COesterase"/>
    <property type="match status" value="1"/>
</dbReference>
<dbReference type="STRING" id="1229662.W3WHH2"/>
<sequence>MATVYGTNTSGKWGMLDQFAALIWVRENMAAFGGDPNHITVMGQSDGSAATYHILSGELTRGFISGVRDPYDPLCSSLAEGYRNLSTALETGIDYVSSLNATAIADVQELPMSDLITKFRDSTFSFGAVLDGYAMPAK</sequence>
<protein>
    <recommendedName>
        <fullName evidence="1">Carboxylesterase type B domain-containing protein</fullName>
    </recommendedName>
</protein>
<keyword evidence="3" id="KW-1185">Reference proteome</keyword>
<dbReference type="InterPro" id="IPR050309">
    <property type="entry name" value="Type-B_Carboxylest/Lipase"/>
</dbReference>
<organism evidence="2 3">
    <name type="scientific">Pestalotiopsis fici (strain W106-1 / CGMCC3.15140)</name>
    <dbReference type="NCBI Taxonomy" id="1229662"/>
    <lineage>
        <taxon>Eukaryota</taxon>
        <taxon>Fungi</taxon>
        <taxon>Dikarya</taxon>
        <taxon>Ascomycota</taxon>
        <taxon>Pezizomycotina</taxon>
        <taxon>Sordariomycetes</taxon>
        <taxon>Xylariomycetidae</taxon>
        <taxon>Amphisphaeriales</taxon>
        <taxon>Sporocadaceae</taxon>
        <taxon>Pestalotiopsis</taxon>
    </lineage>
</organism>
<dbReference type="eggNOG" id="KOG1516">
    <property type="taxonomic scope" value="Eukaryota"/>
</dbReference>
<name>W3WHH2_PESFW</name>
<dbReference type="InParanoid" id="W3WHH2"/>
<evidence type="ECO:0000313" key="3">
    <source>
        <dbReference type="Proteomes" id="UP000030651"/>
    </source>
</evidence>
<dbReference type="KEGG" id="pfy:PFICI_14943"/>
<dbReference type="Proteomes" id="UP000030651">
    <property type="component" value="Unassembled WGS sequence"/>
</dbReference>
<reference evidence="3" key="1">
    <citation type="journal article" date="2015" name="BMC Genomics">
        <title>Genomic and transcriptomic analysis of the endophytic fungus Pestalotiopsis fici reveals its lifestyle and high potential for synthesis of natural products.</title>
        <authorList>
            <person name="Wang X."/>
            <person name="Zhang X."/>
            <person name="Liu L."/>
            <person name="Xiang M."/>
            <person name="Wang W."/>
            <person name="Sun X."/>
            <person name="Che Y."/>
            <person name="Guo L."/>
            <person name="Liu G."/>
            <person name="Guo L."/>
            <person name="Wang C."/>
            <person name="Yin W.B."/>
            <person name="Stadler M."/>
            <person name="Zhang X."/>
            <person name="Liu X."/>
        </authorList>
    </citation>
    <scope>NUCLEOTIDE SEQUENCE [LARGE SCALE GENOMIC DNA]</scope>
    <source>
        <strain evidence="3">W106-1 / CGMCC3.15140</strain>
    </source>
</reference>
<dbReference type="EMBL" id="KI912122">
    <property type="protein sequence ID" value="ETS73338.1"/>
    <property type="molecule type" value="Genomic_DNA"/>
</dbReference>
<evidence type="ECO:0000259" key="1">
    <source>
        <dbReference type="Pfam" id="PF00135"/>
    </source>
</evidence>
<dbReference type="Gene3D" id="3.40.50.1820">
    <property type="entry name" value="alpha/beta hydrolase"/>
    <property type="match status" value="1"/>
</dbReference>